<dbReference type="AlphaFoldDB" id="A0A919JMZ1"/>
<comment type="caution">
    <text evidence="2">The sequence shown here is derived from an EMBL/GenBank/DDBJ whole genome shotgun (WGS) entry which is preliminary data.</text>
</comment>
<proteinExistence type="predicted"/>
<feature type="region of interest" description="Disordered" evidence="1">
    <location>
        <begin position="227"/>
        <end position="285"/>
    </location>
</feature>
<reference evidence="2" key="1">
    <citation type="submission" date="2021-01" db="EMBL/GenBank/DDBJ databases">
        <title>Whole genome shotgun sequence of Actinoplanes nipponensis NBRC 14063.</title>
        <authorList>
            <person name="Komaki H."/>
            <person name="Tamura T."/>
        </authorList>
    </citation>
    <scope>NUCLEOTIDE SEQUENCE</scope>
    <source>
        <strain evidence="2">NBRC 14063</strain>
    </source>
</reference>
<dbReference type="Proteomes" id="UP000647172">
    <property type="component" value="Unassembled WGS sequence"/>
</dbReference>
<protein>
    <recommendedName>
        <fullName evidence="4">Carboxypeptidase regulatory-like domain-containing protein</fullName>
    </recommendedName>
</protein>
<gene>
    <name evidence="2" type="ORF">Ani05nite_71250</name>
</gene>
<evidence type="ECO:0000313" key="3">
    <source>
        <dbReference type="Proteomes" id="UP000647172"/>
    </source>
</evidence>
<evidence type="ECO:0000313" key="2">
    <source>
        <dbReference type="EMBL" id="GIE53591.1"/>
    </source>
</evidence>
<feature type="compositionally biased region" description="Acidic residues" evidence="1">
    <location>
        <begin position="239"/>
        <end position="257"/>
    </location>
</feature>
<sequence>MPKDADDLAAYTDLPAPQSHRLIDFEEASVQPGGSSSAQWVLQVRGTAPYPGMHITPEPVVYLQRPAFWRIEVVGRLLEPVPPRPTPYLVQLDLPGPMGTRGIEVAGAGRVAQIVLMEDPEEERPAGPVLLRGLVKDAGGWPLGKVPVVGRSPGREADIDAIVTTDTEGRYTMQLPGPGRYLISTEAAGFADALAEIEVRGALPGRQDFYLTPLPALQDSILEEHPVRETVPGPGPAGDDAEVVEPDGDAEVVEEDSSPAPKRARKAGGTAEPAPRPRARRRNTS</sequence>
<dbReference type="RefSeq" id="WP_203775754.1">
    <property type="nucleotide sequence ID" value="NZ_BAAAYJ010000071.1"/>
</dbReference>
<name>A0A919JMZ1_9ACTN</name>
<accession>A0A919JMZ1</accession>
<dbReference type="Gene3D" id="2.60.40.1120">
    <property type="entry name" value="Carboxypeptidase-like, regulatory domain"/>
    <property type="match status" value="1"/>
</dbReference>
<evidence type="ECO:0008006" key="4">
    <source>
        <dbReference type="Google" id="ProtNLM"/>
    </source>
</evidence>
<dbReference type="SUPFAM" id="SSF49464">
    <property type="entry name" value="Carboxypeptidase regulatory domain-like"/>
    <property type="match status" value="1"/>
</dbReference>
<dbReference type="InterPro" id="IPR008969">
    <property type="entry name" value="CarboxyPept-like_regulatory"/>
</dbReference>
<evidence type="ECO:0000256" key="1">
    <source>
        <dbReference type="SAM" id="MobiDB-lite"/>
    </source>
</evidence>
<dbReference type="EMBL" id="BOMQ01000086">
    <property type="protein sequence ID" value="GIE53591.1"/>
    <property type="molecule type" value="Genomic_DNA"/>
</dbReference>
<keyword evidence="3" id="KW-1185">Reference proteome</keyword>
<organism evidence="2 3">
    <name type="scientific">Actinoplanes nipponensis</name>
    <dbReference type="NCBI Taxonomy" id="135950"/>
    <lineage>
        <taxon>Bacteria</taxon>
        <taxon>Bacillati</taxon>
        <taxon>Actinomycetota</taxon>
        <taxon>Actinomycetes</taxon>
        <taxon>Micromonosporales</taxon>
        <taxon>Micromonosporaceae</taxon>
        <taxon>Actinoplanes</taxon>
    </lineage>
</organism>